<name>A0A840UHC1_9FIRM</name>
<dbReference type="EMBL" id="JACHFH010000018">
    <property type="protein sequence ID" value="MBB5336516.1"/>
    <property type="molecule type" value="Genomic_DNA"/>
</dbReference>
<dbReference type="Gene3D" id="3.40.50.1820">
    <property type="entry name" value="alpha/beta hydrolase"/>
    <property type="match status" value="1"/>
</dbReference>
<gene>
    <name evidence="1" type="ORF">HNR32_001665</name>
</gene>
<dbReference type="InterPro" id="IPR006597">
    <property type="entry name" value="Sel1-like"/>
</dbReference>
<dbReference type="InterPro" id="IPR050767">
    <property type="entry name" value="Sel1_AlgK"/>
</dbReference>
<comment type="caution">
    <text evidence="1">The sequence shown here is derived from an EMBL/GenBank/DDBJ whole genome shotgun (WGS) entry which is preliminary data.</text>
</comment>
<dbReference type="AlphaFoldDB" id="A0A840UHC1"/>
<dbReference type="InterPro" id="IPR011990">
    <property type="entry name" value="TPR-like_helical_dom_sf"/>
</dbReference>
<dbReference type="SMART" id="SM00671">
    <property type="entry name" value="SEL1"/>
    <property type="match status" value="4"/>
</dbReference>
<sequence>MEAIKDKKLWILVSQGDTKAHPGMNAATNRWETLGSKVARSDMWNSKSTAAQFDELVKNTRAKKANINYTVFKGGNHNYTWSIAYNIEGIRDWLFEQTKTGEKVPPFGKFKHNDNARKYLKQGIEFYTGNNAEKNYKQALKYFHLADKHGDLKAGRYIGLCYENGYGVTKDYVKAVQFYQKAADNGDITATYYLGHMYEEGLGVEQNYDKAKQLYIKSAQRGDVIAAPGMVALGRLFENGLGVSKNTQEAEKWYQKAVDVNYKDAQADLERVKNLNADKKQ</sequence>
<dbReference type="SUPFAM" id="SSF81901">
    <property type="entry name" value="HCP-like"/>
    <property type="match status" value="1"/>
</dbReference>
<evidence type="ECO:0000313" key="2">
    <source>
        <dbReference type="Proteomes" id="UP000559117"/>
    </source>
</evidence>
<proteinExistence type="predicted"/>
<evidence type="ECO:0008006" key="3">
    <source>
        <dbReference type="Google" id="ProtNLM"/>
    </source>
</evidence>
<dbReference type="PANTHER" id="PTHR11102">
    <property type="entry name" value="SEL-1-LIKE PROTEIN"/>
    <property type="match status" value="1"/>
</dbReference>
<accession>A0A840UHC1</accession>
<dbReference type="Pfam" id="PF08238">
    <property type="entry name" value="Sel1"/>
    <property type="match status" value="4"/>
</dbReference>
<organism evidence="1 2">
    <name type="scientific">Pectinatus brassicae</name>
    <dbReference type="NCBI Taxonomy" id="862415"/>
    <lineage>
        <taxon>Bacteria</taxon>
        <taxon>Bacillati</taxon>
        <taxon>Bacillota</taxon>
        <taxon>Negativicutes</taxon>
        <taxon>Selenomonadales</taxon>
        <taxon>Selenomonadaceae</taxon>
        <taxon>Pectinatus</taxon>
    </lineage>
</organism>
<keyword evidence="2" id="KW-1185">Reference proteome</keyword>
<protein>
    <recommendedName>
        <fullName evidence="3">Beta-lactamase</fullName>
    </recommendedName>
</protein>
<dbReference type="RefSeq" id="WP_183861519.1">
    <property type="nucleotide sequence ID" value="NZ_JACHFH010000018.1"/>
</dbReference>
<dbReference type="Proteomes" id="UP000559117">
    <property type="component" value="Unassembled WGS sequence"/>
</dbReference>
<dbReference type="PANTHER" id="PTHR11102:SF160">
    <property type="entry name" value="ERAD-ASSOCIATED E3 UBIQUITIN-PROTEIN LIGASE COMPONENT HRD3"/>
    <property type="match status" value="1"/>
</dbReference>
<dbReference type="Gene3D" id="1.25.40.10">
    <property type="entry name" value="Tetratricopeptide repeat domain"/>
    <property type="match status" value="1"/>
</dbReference>
<dbReference type="InterPro" id="IPR029058">
    <property type="entry name" value="AB_hydrolase_fold"/>
</dbReference>
<reference evidence="1 2" key="1">
    <citation type="submission" date="2020-08" db="EMBL/GenBank/DDBJ databases">
        <title>Genomic Encyclopedia of Type Strains, Phase IV (KMG-IV): sequencing the most valuable type-strain genomes for metagenomic binning, comparative biology and taxonomic classification.</title>
        <authorList>
            <person name="Goeker M."/>
        </authorList>
    </citation>
    <scope>NUCLEOTIDE SEQUENCE [LARGE SCALE GENOMIC DNA]</scope>
    <source>
        <strain evidence="1 2">DSM 24661</strain>
    </source>
</reference>
<evidence type="ECO:0000313" key="1">
    <source>
        <dbReference type="EMBL" id="MBB5336516.1"/>
    </source>
</evidence>